<sequence length="374" mass="40585">MLTSTACVWSRASADEDLGQGWSQADRDLWYEQSQGSRLLPYTWAKALETANGTEKFFDPANMGRFGYLPPEPTSLSRLPVGFAIDRQKGDGFTYSDLQWFEGQRNDEAWLGMNCSACHTAELQLPEKTRDGSAAWKRIRVDGGPTLADFQSMIEALDAALHSTNDDAAKFERFAASVLPRRDDPALARADRDSLRRALTKLIAWQDRVALANHGGAATRQEPQFGNGRLDAFGHIYNKVALFVGAQNQILNPSTAPTSYPFIWNTSQSDRVQWNGIASNQRLGPEGHSFDYGALGRNSGEVTGSSAMSRCVREAVLAAIAPACRSSGSASSNGCSAGFARRPGRSSRSTPEQAVCGPPGRSSSLKGARAVTRR</sequence>
<evidence type="ECO:0000256" key="1">
    <source>
        <dbReference type="SAM" id="MobiDB-lite"/>
    </source>
</evidence>
<reference evidence="2 3" key="1">
    <citation type="submission" date="2020-08" db="EMBL/GenBank/DDBJ databases">
        <title>Genome sequence of Sphingomonas sediminicola KACC 15039T.</title>
        <authorList>
            <person name="Hyun D.-W."/>
            <person name="Bae J.-W."/>
        </authorList>
    </citation>
    <scope>NUCLEOTIDE SEQUENCE [LARGE SCALE GENOMIC DNA]</scope>
    <source>
        <strain evidence="2 3">KACC 15039</strain>
    </source>
</reference>
<organism evidence="2 3">
    <name type="scientific">Sphingomonas sediminicola</name>
    <dbReference type="NCBI Taxonomy" id="386874"/>
    <lineage>
        <taxon>Bacteria</taxon>
        <taxon>Pseudomonadati</taxon>
        <taxon>Pseudomonadota</taxon>
        <taxon>Alphaproteobacteria</taxon>
        <taxon>Sphingomonadales</taxon>
        <taxon>Sphingomonadaceae</taxon>
        <taxon>Sphingomonas</taxon>
    </lineage>
</organism>
<gene>
    <name evidence="2" type="ORF">H9L14_14105</name>
</gene>
<accession>A0ABX6T7U7</accession>
<dbReference type="Proteomes" id="UP000516105">
    <property type="component" value="Chromosome"/>
</dbReference>
<evidence type="ECO:0008006" key="4">
    <source>
        <dbReference type="Google" id="ProtNLM"/>
    </source>
</evidence>
<keyword evidence="3" id="KW-1185">Reference proteome</keyword>
<proteinExistence type="predicted"/>
<dbReference type="InterPro" id="IPR047758">
    <property type="entry name" value="CytoC_perox"/>
</dbReference>
<feature type="region of interest" description="Disordered" evidence="1">
    <location>
        <begin position="325"/>
        <end position="374"/>
    </location>
</feature>
<evidence type="ECO:0000313" key="2">
    <source>
        <dbReference type="EMBL" id="QNP45639.1"/>
    </source>
</evidence>
<protein>
    <recommendedName>
        <fullName evidence="4">Cytochrome c domain-containing protein</fullName>
    </recommendedName>
</protein>
<dbReference type="NCBIfam" id="NF040606">
    <property type="entry name" value="CytoC_perox"/>
    <property type="match status" value="1"/>
</dbReference>
<name>A0ABX6T7U7_9SPHN</name>
<feature type="compositionally biased region" description="Low complexity" evidence="1">
    <location>
        <begin position="326"/>
        <end position="340"/>
    </location>
</feature>
<dbReference type="EMBL" id="CP060782">
    <property type="protein sequence ID" value="QNP45639.1"/>
    <property type="molecule type" value="Genomic_DNA"/>
</dbReference>
<evidence type="ECO:0000313" key="3">
    <source>
        <dbReference type="Proteomes" id="UP000516105"/>
    </source>
</evidence>